<protein>
    <submittedName>
        <fullName evidence="2">Uncharacterized protein</fullName>
    </submittedName>
</protein>
<proteinExistence type="predicted"/>
<dbReference type="AlphaFoldDB" id="A0A532V282"/>
<dbReference type="Proteomes" id="UP000317778">
    <property type="component" value="Unassembled WGS sequence"/>
</dbReference>
<evidence type="ECO:0000256" key="1">
    <source>
        <dbReference type="SAM" id="Coils"/>
    </source>
</evidence>
<evidence type="ECO:0000313" key="2">
    <source>
        <dbReference type="EMBL" id="TKJ41316.1"/>
    </source>
</evidence>
<accession>A0A532V282</accession>
<reference evidence="2 3" key="1">
    <citation type="submission" date="2017-06" db="EMBL/GenBank/DDBJ databases">
        <title>Novel microbial phyla capable of carbon fixation and sulfur reduction in deep-sea sediments.</title>
        <authorList>
            <person name="Huang J."/>
            <person name="Baker B."/>
            <person name="Wang Y."/>
        </authorList>
    </citation>
    <scope>NUCLEOTIDE SEQUENCE [LARGE SCALE GENOMIC DNA]</scope>
    <source>
        <strain evidence="2">B3_TA06</strain>
    </source>
</reference>
<feature type="coiled-coil region" evidence="1">
    <location>
        <begin position="6"/>
        <end position="36"/>
    </location>
</feature>
<dbReference type="EMBL" id="NJBO01000014">
    <property type="protein sequence ID" value="TKJ41316.1"/>
    <property type="molecule type" value="Genomic_DNA"/>
</dbReference>
<comment type="caution">
    <text evidence="2">The sequence shown here is derived from an EMBL/GenBank/DDBJ whole genome shotgun (WGS) entry which is preliminary data.</text>
</comment>
<name>A0A532V282_UNCT6</name>
<organism evidence="2 3">
    <name type="scientific">candidate division TA06 bacterium B3_TA06</name>
    <dbReference type="NCBI Taxonomy" id="2012487"/>
    <lineage>
        <taxon>Bacteria</taxon>
        <taxon>Bacteria division TA06</taxon>
    </lineage>
</organism>
<keyword evidence="1" id="KW-0175">Coiled coil</keyword>
<sequence length="792" mass="86887">MGKNPSDEINELLKRARKLNEELRKIKKLLSSRERRFHRAFLVTLDEQQYLYAVCFAAPMSDPVSARSVIQNAMLVSDYFNDIWITEDSQGNLIGYGTKEESRMHVVAPEWVYFEYYNVPRETEAEYQEALDKLRRDGIIKELTDLIIEEVEYLYQLGKIYRDGLREIEDRRIEAIKEQVPQPQASIYTGKWWEVIKKDAEVYAILKKGVKDDEQAKKIMSISLSIASIVTSLAIPVSLTATLISVALAGAGIAVTCSAMNEWADREIKAVEKELEGTLSWYDLEGDESVRSFYGGYESYAEAQKVFRGLVLDPSALEIRNYQIERFLPFIKDLAELSYSELANENRSKGLGDADHRAGGTGDLAFDTMDWWATGGKIKGYISGLMAILFDQPNPLIMAYELAKKYVFPDIFTDEKKHRELKSVLSEYVDQSHWRLVPDDRAIYAWAKVLNLTPGQFKLIAPDEDFIRLKKVTYHPLIAGLKEWINFFTGGDPGNEWLNMYYQKMLSESEELGLGGALPEEPVDAGVLAASGYGVTQGVAAASYTRGADYTRGGGEVSSAPFIPTTGYGAGFLGMPSGGGDTTTSSSLSLPSFPSVSLPSLGGWPSALPSPVGPGGTKSSMVAGMLSLAMYGAFPQEEKAQAELANMTPAGGDGAMASGGYFLGGLKQLVAGQGNGRGGFSPALDLGAFLLAPFKNLLPSQRPSAPGSRVGKLAERLFQVPQMMLTASPLGSLFAAGGTAGNLLGGLSEPQPQPQVVYRFEQGSVQIHTQKISPERLGNVFIDFLRQYSQAQ</sequence>
<gene>
    <name evidence="2" type="ORF">CEE36_08350</name>
</gene>
<evidence type="ECO:0000313" key="3">
    <source>
        <dbReference type="Proteomes" id="UP000317778"/>
    </source>
</evidence>